<dbReference type="InParanoid" id="K1RLD8"/>
<proteinExistence type="predicted"/>
<gene>
    <name evidence="1" type="ORF">CGI_10009920</name>
</gene>
<evidence type="ECO:0000313" key="1">
    <source>
        <dbReference type="EMBL" id="EKC35121.1"/>
    </source>
</evidence>
<dbReference type="HOGENOM" id="CLU_2560527_0_0_1"/>
<protein>
    <submittedName>
        <fullName evidence="1">Uncharacterized protein</fullName>
    </submittedName>
</protein>
<organism evidence="1">
    <name type="scientific">Magallana gigas</name>
    <name type="common">Pacific oyster</name>
    <name type="synonym">Crassostrea gigas</name>
    <dbReference type="NCBI Taxonomy" id="29159"/>
    <lineage>
        <taxon>Eukaryota</taxon>
        <taxon>Metazoa</taxon>
        <taxon>Spiralia</taxon>
        <taxon>Lophotrochozoa</taxon>
        <taxon>Mollusca</taxon>
        <taxon>Bivalvia</taxon>
        <taxon>Autobranchia</taxon>
        <taxon>Pteriomorphia</taxon>
        <taxon>Ostreida</taxon>
        <taxon>Ostreoidea</taxon>
        <taxon>Ostreidae</taxon>
        <taxon>Magallana</taxon>
    </lineage>
</organism>
<dbReference type="AlphaFoldDB" id="K1RLD8"/>
<name>K1RLD8_MAGGI</name>
<reference evidence="1" key="1">
    <citation type="journal article" date="2012" name="Nature">
        <title>The oyster genome reveals stress adaptation and complexity of shell formation.</title>
        <authorList>
            <person name="Zhang G."/>
            <person name="Fang X."/>
            <person name="Guo X."/>
            <person name="Li L."/>
            <person name="Luo R."/>
            <person name="Xu F."/>
            <person name="Yang P."/>
            <person name="Zhang L."/>
            <person name="Wang X."/>
            <person name="Qi H."/>
            <person name="Xiong Z."/>
            <person name="Que H."/>
            <person name="Xie Y."/>
            <person name="Holland P.W."/>
            <person name="Paps J."/>
            <person name="Zhu Y."/>
            <person name="Wu F."/>
            <person name="Chen Y."/>
            <person name="Wang J."/>
            <person name="Peng C."/>
            <person name="Meng J."/>
            <person name="Yang L."/>
            <person name="Liu J."/>
            <person name="Wen B."/>
            <person name="Zhang N."/>
            <person name="Huang Z."/>
            <person name="Zhu Q."/>
            <person name="Feng Y."/>
            <person name="Mount A."/>
            <person name="Hedgecock D."/>
            <person name="Xu Z."/>
            <person name="Liu Y."/>
            <person name="Domazet-Loso T."/>
            <person name="Du Y."/>
            <person name="Sun X."/>
            <person name="Zhang S."/>
            <person name="Liu B."/>
            <person name="Cheng P."/>
            <person name="Jiang X."/>
            <person name="Li J."/>
            <person name="Fan D."/>
            <person name="Wang W."/>
            <person name="Fu W."/>
            <person name="Wang T."/>
            <person name="Wang B."/>
            <person name="Zhang J."/>
            <person name="Peng Z."/>
            <person name="Li Y."/>
            <person name="Li N."/>
            <person name="Wang J."/>
            <person name="Chen M."/>
            <person name="He Y."/>
            <person name="Tan F."/>
            <person name="Song X."/>
            <person name="Zheng Q."/>
            <person name="Huang R."/>
            <person name="Yang H."/>
            <person name="Du X."/>
            <person name="Chen L."/>
            <person name="Yang M."/>
            <person name="Gaffney P.M."/>
            <person name="Wang S."/>
            <person name="Luo L."/>
            <person name="She Z."/>
            <person name="Ming Y."/>
            <person name="Huang W."/>
            <person name="Zhang S."/>
            <person name="Huang B."/>
            <person name="Zhang Y."/>
            <person name="Qu T."/>
            <person name="Ni P."/>
            <person name="Miao G."/>
            <person name="Wang J."/>
            <person name="Wang Q."/>
            <person name="Steinberg C.E."/>
            <person name="Wang H."/>
            <person name="Li N."/>
            <person name="Qian L."/>
            <person name="Zhang G."/>
            <person name="Li Y."/>
            <person name="Yang H."/>
            <person name="Liu X."/>
            <person name="Wang J."/>
            <person name="Yin Y."/>
            <person name="Wang J."/>
        </authorList>
    </citation>
    <scope>NUCLEOTIDE SEQUENCE [LARGE SCALE GENOMIC DNA]</scope>
    <source>
        <strain evidence="1">05x7-T-G4-1.051#20</strain>
    </source>
</reference>
<accession>K1RLD8</accession>
<sequence length="82" mass="8671">MVLGGTPPNAVKRKFGEPRGRMHDFGPTVGVFWAVAPEGGVFGAKLGKPAIVVNEAMNKIVDGELKRALLPVKPDMCQVNTG</sequence>
<dbReference type="EMBL" id="JH818408">
    <property type="protein sequence ID" value="EKC35121.1"/>
    <property type="molecule type" value="Genomic_DNA"/>
</dbReference>